<evidence type="ECO:0000256" key="5">
    <source>
        <dbReference type="ARBA" id="ARBA00023237"/>
    </source>
</evidence>
<accession>A0A167IU09</accession>
<name>A0A167IU09_9BURK</name>
<keyword evidence="5" id="KW-0998">Cell outer membrane</keyword>
<keyword evidence="9" id="KW-1185">Reference proteome</keyword>
<dbReference type="PANTHER" id="PTHR38776">
    <property type="entry name" value="MLTA-INTERACTING PROTEIN-RELATED"/>
    <property type="match status" value="1"/>
</dbReference>
<comment type="subcellular location">
    <subcellularLocation>
        <location evidence="1">Cell outer membrane</location>
    </subcellularLocation>
</comment>
<feature type="signal peptide" evidence="6">
    <location>
        <begin position="1"/>
        <end position="34"/>
    </location>
</feature>
<dbReference type="GO" id="GO:0009279">
    <property type="term" value="C:cell outer membrane"/>
    <property type="evidence" value="ECO:0007669"/>
    <property type="project" value="UniProtKB-SubCell"/>
</dbReference>
<protein>
    <recommendedName>
        <fullName evidence="11">Structural protein MipA</fullName>
    </recommendedName>
</protein>
<dbReference type="PANTHER" id="PTHR38776:SF1">
    <property type="entry name" value="MLTA-INTERACTING PROTEIN-RELATED"/>
    <property type="match status" value="1"/>
</dbReference>
<evidence type="ECO:0000256" key="6">
    <source>
        <dbReference type="SAM" id="SignalP"/>
    </source>
</evidence>
<feature type="chain" id="PRO_5044549649" description="Structural protein MipA" evidence="6">
    <location>
        <begin position="35"/>
        <end position="265"/>
    </location>
</feature>
<proteinExistence type="inferred from homology"/>
<comment type="similarity">
    <text evidence="2">Belongs to the MipA/OmpV family.</text>
</comment>
<reference evidence="7 10" key="2">
    <citation type="submission" date="2016-10" db="EMBL/GenBank/DDBJ databases">
        <title>Hydorgenophaga sp. LPB0072 isolated from gastropod.</title>
        <authorList>
            <person name="Kim E."/>
            <person name="Yi H."/>
        </authorList>
    </citation>
    <scope>NUCLEOTIDE SEQUENCE [LARGE SCALE GENOMIC DNA]</scope>
    <source>
        <strain evidence="7 10">LPB0072</strain>
    </source>
</reference>
<dbReference type="RefSeq" id="WP_066085730.1">
    <property type="nucleotide sequence ID" value="NZ_CP017476.1"/>
</dbReference>
<dbReference type="Proteomes" id="UP000185680">
    <property type="component" value="Chromosome"/>
</dbReference>
<evidence type="ECO:0008006" key="11">
    <source>
        <dbReference type="Google" id="ProtNLM"/>
    </source>
</evidence>
<dbReference type="Proteomes" id="UP000185657">
    <property type="component" value="Unassembled WGS sequence"/>
</dbReference>
<dbReference type="InterPro" id="IPR010583">
    <property type="entry name" value="MipA"/>
</dbReference>
<evidence type="ECO:0000313" key="10">
    <source>
        <dbReference type="Proteomes" id="UP000185680"/>
    </source>
</evidence>
<dbReference type="EMBL" id="LVWD01000003">
    <property type="protein sequence ID" value="OAD43589.1"/>
    <property type="molecule type" value="Genomic_DNA"/>
</dbReference>
<dbReference type="Pfam" id="PF06629">
    <property type="entry name" value="MipA"/>
    <property type="match status" value="1"/>
</dbReference>
<sequence>MTHTTEFHARPTRCFTRSALVCTAALLTASATWAQERPAERPASSWSTGVFIGTETSPYDGADDNRRYLPLLGFENRYVRWAGPVLDLKLPSSGAVSYALRARYFDAGYKASDSVTFAGMDARKSSIWLGAKAEWQHPLGQLSTEWLTDAASHSGGQQIRLVAEKPLRLGRLALAPRVALVWQDRDYVDYYFGVRPDEATAARAAYAPKASFNTELGLRAFYGLTQQQSVFVDVHVTALGAPIKDSPLVSRSSVAGVRLGYVFGF</sequence>
<evidence type="ECO:0000256" key="2">
    <source>
        <dbReference type="ARBA" id="ARBA00005722"/>
    </source>
</evidence>
<evidence type="ECO:0000313" key="8">
    <source>
        <dbReference type="EMBL" id="OAD43589.1"/>
    </source>
</evidence>
<evidence type="ECO:0000256" key="4">
    <source>
        <dbReference type="ARBA" id="ARBA00023136"/>
    </source>
</evidence>
<dbReference type="AlphaFoldDB" id="A0A167IU09"/>
<reference evidence="8 9" key="1">
    <citation type="submission" date="2016-02" db="EMBL/GenBank/DDBJ databases">
        <title>Draft genome sequence of Hydrogenophaga sp. LPB0072.</title>
        <authorList>
            <person name="Shin S.-K."/>
            <person name="Yi H."/>
        </authorList>
    </citation>
    <scope>NUCLEOTIDE SEQUENCE [LARGE SCALE GENOMIC DNA]</scope>
    <source>
        <strain evidence="8 9">LPB0072</strain>
    </source>
</reference>
<evidence type="ECO:0000256" key="3">
    <source>
        <dbReference type="ARBA" id="ARBA00022729"/>
    </source>
</evidence>
<dbReference type="EMBL" id="CP017476">
    <property type="protein sequence ID" value="AOW14386.1"/>
    <property type="molecule type" value="Genomic_DNA"/>
</dbReference>
<evidence type="ECO:0000256" key="1">
    <source>
        <dbReference type="ARBA" id="ARBA00004442"/>
    </source>
</evidence>
<dbReference type="OrthoDB" id="8562138at2"/>
<dbReference type="GO" id="GO:0009252">
    <property type="term" value="P:peptidoglycan biosynthetic process"/>
    <property type="evidence" value="ECO:0007669"/>
    <property type="project" value="TreeGrafter"/>
</dbReference>
<evidence type="ECO:0000313" key="9">
    <source>
        <dbReference type="Proteomes" id="UP000185657"/>
    </source>
</evidence>
<organism evidence="7 10">
    <name type="scientific">Hydrogenophaga crassostreae</name>
    <dbReference type="NCBI Taxonomy" id="1763535"/>
    <lineage>
        <taxon>Bacteria</taxon>
        <taxon>Pseudomonadati</taxon>
        <taxon>Pseudomonadota</taxon>
        <taxon>Betaproteobacteria</taxon>
        <taxon>Burkholderiales</taxon>
        <taxon>Comamonadaceae</taxon>
        <taxon>Hydrogenophaga</taxon>
    </lineage>
</organism>
<evidence type="ECO:0000313" key="7">
    <source>
        <dbReference type="EMBL" id="AOW14386.1"/>
    </source>
</evidence>
<keyword evidence="3 6" id="KW-0732">Signal</keyword>
<dbReference type="KEGG" id="hyl:LPB072_17645"/>
<gene>
    <name evidence="7" type="ORF">LPB072_17645</name>
    <name evidence="8" type="ORF">LPB72_03390</name>
</gene>
<keyword evidence="4" id="KW-0472">Membrane</keyword>